<name>A0A401S287_CHIPU</name>
<keyword evidence="2" id="KW-1185">Reference proteome</keyword>
<reference evidence="1 2" key="1">
    <citation type="journal article" date="2018" name="Nat. Ecol. Evol.">
        <title>Shark genomes provide insights into elasmobranch evolution and the origin of vertebrates.</title>
        <authorList>
            <person name="Hara Y"/>
            <person name="Yamaguchi K"/>
            <person name="Onimaru K"/>
            <person name="Kadota M"/>
            <person name="Koyanagi M"/>
            <person name="Keeley SD"/>
            <person name="Tatsumi K"/>
            <person name="Tanaka K"/>
            <person name="Motone F"/>
            <person name="Kageyama Y"/>
            <person name="Nozu R"/>
            <person name="Adachi N"/>
            <person name="Nishimura O"/>
            <person name="Nakagawa R"/>
            <person name="Tanegashima C"/>
            <person name="Kiyatake I"/>
            <person name="Matsumoto R"/>
            <person name="Murakumo K"/>
            <person name="Nishida K"/>
            <person name="Terakita A"/>
            <person name="Kuratani S"/>
            <person name="Sato K"/>
            <person name="Hyodo S Kuraku.S."/>
        </authorList>
    </citation>
    <scope>NUCLEOTIDE SEQUENCE [LARGE SCALE GENOMIC DNA]</scope>
</reference>
<accession>A0A401S287</accession>
<evidence type="ECO:0000313" key="1">
    <source>
        <dbReference type="EMBL" id="GCC24515.1"/>
    </source>
</evidence>
<gene>
    <name evidence="1" type="ORF">chiPu_0002916</name>
</gene>
<protein>
    <submittedName>
        <fullName evidence="1">Uncharacterized protein</fullName>
    </submittedName>
</protein>
<dbReference type="EMBL" id="BEZZ01000059">
    <property type="protein sequence ID" value="GCC24515.1"/>
    <property type="molecule type" value="Genomic_DNA"/>
</dbReference>
<comment type="caution">
    <text evidence="1">The sequence shown here is derived from an EMBL/GenBank/DDBJ whole genome shotgun (WGS) entry which is preliminary data.</text>
</comment>
<proteinExistence type="predicted"/>
<organism evidence="1 2">
    <name type="scientific">Chiloscyllium punctatum</name>
    <name type="common">Brownbanded bambooshark</name>
    <name type="synonym">Hemiscyllium punctatum</name>
    <dbReference type="NCBI Taxonomy" id="137246"/>
    <lineage>
        <taxon>Eukaryota</taxon>
        <taxon>Metazoa</taxon>
        <taxon>Chordata</taxon>
        <taxon>Craniata</taxon>
        <taxon>Vertebrata</taxon>
        <taxon>Chondrichthyes</taxon>
        <taxon>Elasmobranchii</taxon>
        <taxon>Galeomorphii</taxon>
        <taxon>Galeoidea</taxon>
        <taxon>Orectolobiformes</taxon>
        <taxon>Hemiscylliidae</taxon>
        <taxon>Chiloscyllium</taxon>
    </lineage>
</organism>
<sequence>MTSKDHTLKWKMLVCPVAETAWTCWAEGPVSTLKHLEKKNGSENEKKTANLTKKPSGKLEHVLKSFTTTAGILGDI</sequence>
<dbReference type="AlphaFoldDB" id="A0A401S287"/>
<evidence type="ECO:0000313" key="2">
    <source>
        <dbReference type="Proteomes" id="UP000287033"/>
    </source>
</evidence>
<dbReference type="Proteomes" id="UP000287033">
    <property type="component" value="Unassembled WGS sequence"/>
</dbReference>